<comment type="caution">
    <text evidence="3">The sequence shown here is derived from an EMBL/GenBank/DDBJ whole genome shotgun (WGS) entry which is preliminary data.</text>
</comment>
<protein>
    <submittedName>
        <fullName evidence="3">Zinc dependent phospholipase C family protein</fullName>
    </submittedName>
</protein>
<proteinExistence type="predicted"/>
<reference evidence="3" key="1">
    <citation type="journal article" date="2021" name="PeerJ">
        <title>Extensive microbial diversity within the chicken gut microbiome revealed by metagenomics and culture.</title>
        <authorList>
            <person name="Gilroy R."/>
            <person name="Ravi A."/>
            <person name="Getino M."/>
            <person name="Pursley I."/>
            <person name="Horton D.L."/>
            <person name="Alikhan N.F."/>
            <person name="Baker D."/>
            <person name="Gharbi K."/>
            <person name="Hall N."/>
            <person name="Watson M."/>
            <person name="Adriaenssens E.M."/>
            <person name="Foster-Nyarko E."/>
            <person name="Jarju S."/>
            <person name="Secka A."/>
            <person name="Antonio M."/>
            <person name="Oren A."/>
            <person name="Chaudhuri R.R."/>
            <person name="La Ragione R."/>
            <person name="Hildebrand F."/>
            <person name="Pallen M.J."/>
        </authorList>
    </citation>
    <scope>NUCLEOTIDE SEQUENCE</scope>
    <source>
        <strain evidence="3">5933</strain>
    </source>
</reference>
<evidence type="ECO:0000313" key="3">
    <source>
        <dbReference type="EMBL" id="HJC71611.1"/>
    </source>
</evidence>
<dbReference type="EMBL" id="DWWA01000014">
    <property type="protein sequence ID" value="HJC71611.1"/>
    <property type="molecule type" value="Genomic_DNA"/>
</dbReference>
<evidence type="ECO:0000259" key="2">
    <source>
        <dbReference type="Pfam" id="PF00882"/>
    </source>
</evidence>
<feature type="compositionally biased region" description="Basic and acidic residues" evidence="1">
    <location>
        <begin position="333"/>
        <end position="347"/>
    </location>
</feature>
<dbReference type="Pfam" id="PF00882">
    <property type="entry name" value="Zn_dep_PLPC"/>
    <property type="match status" value="1"/>
</dbReference>
<accession>A0A9D2Q3B7</accession>
<organism evidence="3 4">
    <name type="scientific">Candidatus Ruthenibacterium merdavium</name>
    <dbReference type="NCBI Taxonomy" id="2838752"/>
    <lineage>
        <taxon>Bacteria</taxon>
        <taxon>Bacillati</taxon>
        <taxon>Bacillota</taxon>
        <taxon>Clostridia</taxon>
        <taxon>Eubacteriales</taxon>
        <taxon>Oscillospiraceae</taxon>
        <taxon>Ruthenibacterium</taxon>
    </lineage>
</organism>
<gene>
    <name evidence="3" type="ORF">H9698_02295</name>
</gene>
<reference evidence="3" key="2">
    <citation type="submission" date="2021-04" db="EMBL/GenBank/DDBJ databases">
        <authorList>
            <person name="Gilroy R."/>
        </authorList>
    </citation>
    <scope>NUCLEOTIDE SEQUENCE</scope>
    <source>
        <strain evidence="3">5933</strain>
    </source>
</reference>
<evidence type="ECO:0000256" key="1">
    <source>
        <dbReference type="SAM" id="MobiDB-lite"/>
    </source>
</evidence>
<dbReference type="AlphaFoldDB" id="A0A9D2Q3B7"/>
<feature type="domain" description="Phospholipase C/D" evidence="2">
    <location>
        <begin position="6"/>
        <end position="138"/>
    </location>
</feature>
<dbReference type="Proteomes" id="UP000823918">
    <property type="component" value="Unassembled WGS sequence"/>
</dbReference>
<evidence type="ECO:0000313" key="4">
    <source>
        <dbReference type="Proteomes" id="UP000823918"/>
    </source>
</evidence>
<feature type="region of interest" description="Disordered" evidence="1">
    <location>
        <begin position="296"/>
        <end position="379"/>
    </location>
</feature>
<dbReference type="InterPro" id="IPR029002">
    <property type="entry name" value="PLPC/GPLD1"/>
</dbReference>
<name>A0A9D2Q3B7_9FIRM</name>
<sequence>MPEAYTHIRIARMAQKILQDSIGPAENTGAYEMGANGPDPLFAHHVCSRQRPLEALGQALHTQRCGRFLRAMIFRAYTPAQRSYTQGFLTHYAADTTLHPYVQAQAAEGGLFAGKEGHGFCESAMDTYFYEKDGLPLPMDGAVKAPALAPEDLAQITALLKACIAEVYGVSVTQEDLADSFHDFRWLHTRVLTIPKTQHAKRAGLTLAEYLILRRPGFVRSHITPAKIPLQGLPSEWSDPVTGQSRSDGPDALCEAAAKEAARMIKMTFAYWRGLAAPEQLAVALGDKNYLTGALSAQEEPEESLPAQQEKDWKEEGAASAQMPSEPVQQPQEAKETSAQEAAEQKAQEPALQPELSADGKGVSPEVQSVQEDETHRLT</sequence>